<dbReference type="Pfam" id="PF02525">
    <property type="entry name" value="Flavodoxin_2"/>
    <property type="match status" value="1"/>
</dbReference>
<dbReference type="PANTHER" id="PTHR47307:SF1">
    <property type="entry name" value="GLUTATHIONE-REGULATED POTASSIUM-EFFLUX SYSTEM ANCILLARY PROTEIN KEFG"/>
    <property type="match status" value="1"/>
</dbReference>
<dbReference type="InterPro" id="IPR003680">
    <property type="entry name" value="Flavodoxin_fold"/>
</dbReference>
<keyword evidence="1" id="KW-0560">Oxidoreductase</keyword>
<dbReference type="PATRIC" id="fig|1337887.3.peg.4549"/>
<dbReference type="GO" id="GO:0010181">
    <property type="term" value="F:FMN binding"/>
    <property type="evidence" value="ECO:0007669"/>
    <property type="project" value="TreeGrafter"/>
</dbReference>
<dbReference type="Proteomes" id="UP000016842">
    <property type="component" value="Unassembled WGS sequence"/>
</dbReference>
<feature type="domain" description="Flavodoxin-like fold" evidence="2">
    <location>
        <begin position="2"/>
        <end position="177"/>
    </location>
</feature>
<dbReference type="GO" id="GO:0009055">
    <property type="term" value="F:electron transfer activity"/>
    <property type="evidence" value="ECO:0007669"/>
    <property type="project" value="TreeGrafter"/>
</dbReference>
<dbReference type="Gene3D" id="3.40.50.360">
    <property type="match status" value="1"/>
</dbReference>
<sequence length="195" mass="21239">MSKTLILLFHPDLARSRANATLAAAAAKLPGVKIVDMQAAYPQGGIDFLKDSEREASRLLSADRIVLQFPVQWYSTPPLLKAWQDAVLTRMFYVAYEQEGRKLEGTPLLIAATAGNVPEAYREGGRNMFPPMIELFAPPLRATANRCGLGWAAPFVLYAADKISTEALEDAANRYVDALKVWIAATSTPNSEAAA</sequence>
<organism evidence="3 4">
    <name type="scientific">Brucella intermedia 229E</name>
    <dbReference type="NCBI Taxonomy" id="1337887"/>
    <lineage>
        <taxon>Bacteria</taxon>
        <taxon>Pseudomonadati</taxon>
        <taxon>Pseudomonadota</taxon>
        <taxon>Alphaproteobacteria</taxon>
        <taxon>Hyphomicrobiales</taxon>
        <taxon>Brucellaceae</taxon>
        <taxon>Brucella/Ochrobactrum group</taxon>
        <taxon>Brucella</taxon>
    </lineage>
</organism>
<evidence type="ECO:0000256" key="1">
    <source>
        <dbReference type="ARBA" id="ARBA00023002"/>
    </source>
</evidence>
<dbReference type="SUPFAM" id="SSF52218">
    <property type="entry name" value="Flavoproteins"/>
    <property type="match status" value="1"/>
</dbReference>
<accession>U4V2Q8</accession>
<name>U4V2Q8_9HYPH</name>
<dbReference type="AlphaFoldDB" id="U4V2Q8"/>
<dbReference type="EMBL" id="ASXJ01000330">
    <property type="protein sequence ID" value="ERM00275.1"/>
    <property type="molecule type" value="Genomic_DNA"/>
</dbReference>
<dbReference type="InterPro" id="IPR046980">
    <property type="entry name" value="KefG/KefF"/>
</dbReference>
<dbReference type="InterPro" id="IPR029039">
    <property type="entry name" value="Flavoprotein-like_sf"/>
</dbReference>
<evidence type="ECO:0000313" key="4">
    <source>
        <dbReference type="Proteomes" id="UP000016842"/>
    </source>
</evidence>
<dbReference type="GO" id="GO:0003955">
    <property type="term" value="F:NAD(P)H dehydrogenase (quinone) activity"/>
    <property type="evidence" value="ECO:0007669"/>
    <property type="project" value="TreeGrafter"/>
</dbReference>
<proteinExistence type="predicted"/>
<evidence type="ECO:0000259" key="2">
    <source>
        <dbReference type="Pfam" id="PF02525"/>
    </source>
</evidence>
<gene>
    <name evidence="3" type="ORF">Q644_05820</name>
</gene>
<evidence type="ECO:0000313" key="3">
    <source>
        <dbReference type="EMBL" id="ERM00275.1"/>
    </source>
</evidence>
<dbReference type="PANTHER" id="PTHR47307">
    <property type="entry name" value="GLUTATHIONE-REGULATED POTASSIUM-EFFLUX SYSTEM ANCILLARY PROTEIN KEFG"/>
    <property type="match status" value="1"/>
</dbReference>
<reference evidence="3 4" key="1">
    <citation type="journal article" date="2014" name="FEMS Microbiol. Lett.">
        <title>Genome sequencing analysis reveals virulence-related gene content of Ochrobactrum intermedium strain 229E, a urease-positive strain isolated from the human gastric niche.</title>
        <authorList>
            <person name="Kulkarni G.J."/>
            <person name="Shetty S."/>
            <person name="Dharne M.S."/>
            <person name="Shouche Y.S."/>
        </authorList>
    </citation>
    <scope>NUCLEOTIDE SEQUENCE [LARGE SCALE GENOMIC DNA]</scope>
    <source>
        <strain evidence="3 4">229E</strain>
    </source>
</reference>
<protein>
    <recommendedName>
        <fullName evidence="2">Flavodoxin-like fold domain-containing protein</fullName>
    </recommendedName>
</protein>
<comment type="caution">
    <text evidence="3">The sequence shown here is derived from an EMBL/GenBank/DDBJ whole genome shotgun (WGS) entry which is preliminary data.</text>
</comment>